<keyword evidence="10" id="KW-1185">Reference proteome</keyword>
<proteinExistence type="predicted"/>
<keyword evidence="6" id="KW-0732">Signal</keyword>
<name>A0ABP0Q895_9DINO</name>
<reference evidence="9 10" key="1">
    <citation type="submission" date="2024-02" db="EMBL/GenBank/DDBJ databases">
        <authorList>
            <person name="Chen Y."/>
            <person name="Shah S."/>
            <person name="Dougan E. K."/>
            <person name="Thang M."/>
            <person name="Chan C."/>
        </authorList>
    </citation>
    <scope>NUCLEOTIDE SEQUENCE [LARGE SCALE GENOMIC DNA]</scope>
</reference>
<evidence type="ECO:0000256" key="6">
    <source>
        <dbReference type="SAM" id="SignalP"/>
    </source>
</evidence>
<sequence length="415" mass="46871">MMQWTVRLVASLLHAGAMVTKEDCGGADPQAWISPSWASRGYHVLCLASECPSGTGDEHCSASGPVAKVCWGGVQDDCEELTGLASVLREEGLNSLVSLQDLLVVQRSVLNQERYEKLLQARLKHNKPPLNFAFYAVEGILQGDGMPPRKLESLQGQSGMILAFEGGTFVWPGIQLGYRRNVTLQPRNEASIELQIETRSLQPLVVEISSFLDENDCQHIIDKALPHIRKSSVKHMDQDVGKPDSNWRTSSTYFMPSDDAVLRRIDDRVSALTLIKKTHQELAQILRYEQGEQYVAHHDYFDPEMYAQNRDIQEMIKRGLFNRLATVFFYLTDVEEGGETNFPRADGLPQPHDFGDCSRGISVYPRRGRIIIFYSQHPSAEADEYSLHGGCQVKRGVKWSANKWIWNKPMDYIQE</sequence>
<comment type="caution">
    <text evidence="9">The sequence shown here is derived from an EMBL/GenBank/DDBJ whole genome shotgun (WGS) entry which is preliminary data.</text>
</comment>
<evidence type="ECO:0000256" key="1">
    <source>
        <dbReference type="ARBA" id="ARBA00001961"/>
    </source>
</evidence>
<evidence type="ECO:0000256" key="5">
    <source>
        <dbReference type="ARBA" id="ARBA00023004"/>
    </source>
</evidence>
<dbReference type="InterPro" id="IPR045054">
    <property type="entry name" value="P4HA-like"/>
</dbReference>
<keyword evidence="4" id="KW-0560">Oxidoreductase</keyword>
<evidence type="ECO:0000313" key="9">
    <source>
        <dbReference type="EMBL" id="CAK9083903.1"/>
    </source>
</evidence>
<keyword evidence="3" id="KW-0223">Dioxygenase</keyword>
<evidence type="ECO:0000313" key="8">
    <source>
        <dbReference type="EMBL" id="CAK9079050.1"/>
    </source>
</evidence>
<dbReference type="PANTHER" id="PTHR10869:SF246">
    <property type="entry name" value="TRANSMEMBRANE PROLYL 4-HYDROXYLASE"/>
    <property type="match status" value="1"/>
</dbReference>
<gene>
    <name evidence="8" type="ORF">SCF082_LOCUS37731</name>
    <name evidence="9" type="ORF">SCF082_LOCUS39812</name>
</gene>
<keyword evidence="5" id="KW-0408">Iron</keyword>
<dbReference type="PROSITE" id="PS51471">
    <property type="entry name" value="FE2OG_OXY"/>
    <property type="match status" value="1"/>
</dbReference>
<evidence type="ECO:0000259" key="7">
    <source>
        <dbReference type="PROSITE" id="PS51471"/>
    </source>
</evidence>
<protein>
    <submittedName>
        <fullName evidence="9">Probable prolyl 4-hydroxylase 10 (AtP4H10)</fullName>
    </submittedName>
</protein>
<dbReference type="Proteomes" id="UP001642464">
    <property type="component" value="Unassembled WGS sequence"/>
</dbReference>
<dbReference type="EMBL" id="CAXAMM010038573">
    <property type="protein sequence ID" value="CAK9079050.1"/>
    <property type="molecule type" value="Genomic_DNA"/>
</dbReference>
<feature type="chain" id="PRO_5045029466" evidence="6">
    <location>
        <begin position="21"/>
        <end position="415"/>
    </location>
</feature>
<evidence type="ECO:0000313" key="10">
    <source>
        <dbReference type="Proteomes" id="UP001642464"/>
    </source>
</evidence>
<evidence type="ECO:0000256" key="4">
    <source>
        <dbReference type="ARBA" id="ARBA00023002"/>
    </source>
</evidence>
<evidence type="ECO:0000256" key="2">
    <source>
        <dbReference type="ARBA" id="ARBA00022723"/>
    </source>
</evidence>
<feature type="signal peptide" evidence="6">
    <location>
        <begin position="1"/>
        <end position="20"/>
    </location>
</feature>
<dbReference type="Gene3D" id="2.60.120.620">
    <property type="entry name" value="q2cbj1_9rhob like domain"/>
    <property type="match status" value="1"/>
</dbReference>
<dbReference type="Pfam" id="PF13640">
    <property type="entry name" value="2OG-FeII_Oxy_3"/>
    <property type="match status" value="1"/>
</dbReference>
<dbReference type="SMART" id="SM00702">
    <property type="entry name" value="P4Hc"/>
    <property type="match status" value="1"/>
</dbReference>
<dbReference type="InterPro" id="IPR044862">
    <property type="entry name" value="Pro_4_hyd_alph_FE2OG_OXY"/>
</dbReference>
<dbReference type="PANTHER" id="PTHR10869">
    <property type="entry name" value="PROLYL 4-HYDROXYLASE ALPHA SUBUNIT"/>
    <property type="match status" value="1"/>
</dbReference>
<organism evidence="9 10">
    <name type="scientific">Durusdinium trenchii</name>
    <dbReference type="NCBI Taxonomy" id="1381693"/>
    <lineage>
        <taxon>Eukaryota</taxon>
        <taxon>Sar</taxon>
        <taxon>Alveolata</taxon>
        <taxon>Dinophyceae</taxon>
        <taxon>Suessiales</taxon>
        <taxon>Symbiodiniaceae</taxon>
        <taxon>Durusdinium</taxon>
    </lineage>
</organism>
<feature type="domain" description="Fe2OG dioxygenase" evidence="7">
    <location>
        <begin position="277"/>
        <end position="407"/>
    </location>
</feature>
<dbReference type="InterPro" id="IPR006620">
    <property type="entry name" value="Pro_4_hyd_alph"/>
</dbReference>
<keyword evidence="2" id="KW-0479">Metal-binding</keyword>
<accession>A0ABP0Q895</accession>
<comment type="cofactor">
    <cofactor evidence="1">
        <name>L-ascorbate</name>
        <dbReference type="ChEBI" id="CHEBI:38290"/>
    </cofactor>
</comment>
<dbReference type="EMBL" id="CAXAMM010039128">
    <property type="protein sequence ID" value="CAK9083903.1"/>
    <property type="molecule type" value="Genomic_DNA"/>
</dbReference>
<dbReference type="InterPro" id="IPR005123">
    <property type="entry name" value="Oxoglu/Fe-dep_dioxygenase_dom"/>
</dbReference>
<evidence type="ECO:0000256" key="3">
    <source>
        <dbReference type="ARBA" id="ARBA00022964"/>
    </source>
</evidence>